<dbReference type="CDD" id="cd02221">
    <property type="entry name" value="cupin_TM1287-like"/>
    <property type="match status" value="1"/>
</dbReference>
<dbReference type="SUPFAM" id="SSF51182">
    <property type="entry name" value="RmlC-like cupins"/>
    <property type="match status" value="1"/>
</dbReference>
<feature type="domain" description="Cupin type-2" evidence="2">
    <location>
        <begin position="45"/>
        <end position="113"/>
    </location>
</feature>
<keyword evidence="1" id="KW-0479">Metal-binding</keyword>
<dbReference type="PANTHER" id="PTHR35848:SF6">
    <property type="entry name" value="CUPIN TYPE-2 DOMAIN-CONTAINING PROTEIN"/>
    <property type="match status" value="1"/>
</dbReference>
<reference evidence="4" key="1">
    <citation type="submission" date="2011-10" db="EMBL/GenBank/DDBJ databases">
        <title>The complete genome of chromosome of Thermovirga lienii DSM 17291.</title>
        <authorList>
            <consortium name="US DOE Joint Genome Institute (JGI-PGF)"/>
            <person name="Lucas S."/>
            <person name="Copeland A."/>
            <person name="Lapidus A."/>
            <person name="Glavina del Rio T."/>
            <person name="Dalin E."/>
            <person name="Tice H."/>
            <person name="Bruce D."/>
            <person name="Goodwin L."/>
            <person name="Pitluck S."/>
            <person name="Peters L."/>
            <person name="Mikhailova N."/>
            <person name="Saunders E."/>
            <person name="Kyrpides N."/>
            <person name="Mavromatis K."/>
            <person name="Ivanova N."/>
            <person name="Last F.I."/>
            <person name="Brettin T."/>
            <person name="Detter J.C."/>
            <person name="Han C."/>
            <person name="Larimer F."/>
            <person name="Land M."/>
            <person name="Hauser L."/>
            <person name="Markowitz V."/>
            <person name="Cheng J.-F."/>
            <person name="Hugenholtz P."/>
            <person name="Woyke T."/>
            <person name="Wu D."/>
            <person name="Spring S."/>
            <person name="Schroeder M."/>
            <person name="Brambilla E.-M."/>
            <person name="Klenk H.-P."/>
            <person name="Eisen J.A."/>
        </authorList>
    </citation>
    <scope>NUCLEOTIDE SEQUENCE [LARGE SCALE GENOMIC DNA]</scope>
    <source>
        <strain evidence="4">ATCC BAA-1197 / DSM 17291 / Cas60314</strain>
    </source>
</reference>
<dbReference type="GO" id="GO:0046872">
    <property type="term" value="F:metal ion binding"/>
    <property type="evidence" value="ECO:0007669"/>
    <property type="project" value="UniProtKB-KW"/>
</dbReference>
<dbReference type="Pfam" id="PF07883">
    <property type="entry name" value="Cupin_2"/>
    <property type="match status" value="1"/>
</dbReference>
<evidence type="ECO:0000313" key="4">
    <source>
        <dbReference type="Proteomes" id="UP000005868"/>
    </source>
</evidence>
<evidence type="ECO:0000256" key="1">
    <source>
        <dbReference type="ARBA" id="ARBA00022723"/>
    </source>
</evidence>
<proteinExistence type="predicted"/>
<dbReference type="STRING" id="580340.Tlie_0354"/>
<evidence type="ECO:0000313" key="3">
    <source>
        <dbReference type="EMBL" id="AER66091.1"/>
    </source>
</evidence>
<dbReference type="Proteomes" id="UP000005868">
    <property type="component" value="Chromosome"/>
</dbReference>
<sequence>MFFKFSETKGFRREGLQNGPGGALYYPFIAIGEKPQGSHFKMIARIELDPKAAVGEHEHKGDEEVYFVVSGHGVFTDDDKKYEVGPGDVMVTLDGHRHSLKNTGEEPLVFMAIIAE</sequence>
<dbReference type="AlphaFoldDB" id="G7V757"/>
<dbReference type="KEGG" id="tli:Tlie_0354"/>
<gene>
    <name evidence="3" type="ordered locus">Tlie_0354</name>
</gene>
<evidence type="ECO:0000259" key="2">
    <source>
        <dbReference type="Pfam" id="PF07883"/>
    </source>
</evidence>
<dbReference type="InterPro" id="IPR014710">
    <property type="entry name" value="RmlC-like_jellyroll"/>
</dbReference>
<accession>G7V757</accession>
<dbReference type="PANTHER" id="PTHR35848">
    <property type="entry name" value="OXALATE-BINDING PROTEIN"/>
    <property type="match status" value="1"/>
</dbReference>
<reference evidence="3 4" key="2">
    <citation type="journal article" date="2012" name="Stand. Genomic Sci.">
        <title>Genome sequence of the moderately thermophilic, amino-acid-degrading and sulfur-reducing bacterium Thermovirga lienii type strain (Cas60314(T)).</title>
        <authorList>
            <person name="Goker M."/>
            <person name="Saunders E."/>
            <person name="Lapidus A."/>
            <person name="Nolan M."/>
            <person name="Lucas S."/>
            <person name="Hammon N."/>
            <person name="Deshpande S."/>
            <person name="Cheng J.F."/>
            <person name="Han C."/>
            <person name="Tapia R."/>
            <person name="Goodwin L.A."/>
            <person name="Pitluck S."/>
            <person name="Liolios K."/>
            <person name="Mavromatis K."/>
            <person name="Pagani I."/>
            <person name="Ivanova N."/>
            <person name="Mikhailova N."/>
            <person name="Pati A."/>
            <person name="Chen A."/>
            <person name="Palaniappan K."/>
            <person name="Land M."/>
            <person name="Chang Y.J."/>
            <person name="Jeffries C.D."/>
            <person name="Brambilla E.M."/>
            <person name="Rohde M."/>
            <person name="Spring S."/>
            <person name="Detter J.C."/>
            <person name="Woyke T."/>
            <person name="Bristow J."/>
            <person name="Eisen J.A."/>
            <person name="Markowitz V."/>
            <person name="Hugenholtz P."/>
            <person name="Kyrpides N.C."/>
            <person name="Klenk H.P."/>
        </authorList>
    </citation>
    <scope>NUCLEOTIDE SEQUENCE [LARGE SCALE GENOMIC DNA]</scope>
    <source>
        <strain evidence="4">ATCC BAA-1197 / DSM 17291 / Cas60314</strain>
    </source>
</reference>
<dbReference type="HOGENOM" id="CLU_116722_3_1_0"/>
<dbReference type="InterPro" id="IPR013096">
    <property type="entry name" value="Cupin_2"/>
</dbReference>
<dbReference type="InterPro" id="IPR011051">
    <property type="entry name" value="RmlC_Cupin_sf"/>
</dbReference>
<dbReference type="Gene3D" id="2.60.120.10">
    <property type="entry name" value="Jelly Rolls"/>
    <property type="match status" value="1"/>
</dbReference>
<organism evidence="3 4">
    <name type="scientific">Thermovirga lienii (strain ATCC BAA-1197 / DSM 17291 / Cas60314)</name>
    <dbReference type="NCBI Taxonomy" id="580340"/>
    <lineage>
        <taxon>Bacteria</taxon>
        <taxon>Thermotogati</taxon>
        <taxon>Synergistota</taxon>
        <taxon>Synergistia</taxon>
        <taxon>Synergistales</taxon>
        <taxon>Thermovirgaceae</taxon>
        <taxon>Thermovirga</taxon>
    </lineage>
</organism>
<dbReference type="eggNOG" id="COG0662">
    <property type="taxonomic scope" value="Bacteria"/>
</dbReference>
<dbReference type="InterPro" id="IPR051610">
    <property type="entry name" value="GPI/OXD"/>
</dbReference>
<name>G7V757_THELD</name>
<keyword evidence="4" id="KW-1185">Reference proteome</keyword>
<dbReference type="EMBL" id="CP003096">
    <property type="protein sequence ID" value="AER66091.1"/>
    <property type="molecule type" value="Genomic_DNA"/>
</dbReference>
<protein>
    <submittedName>
        <fullName evidence="3">Cupin 2 conserved barrel domain protein</fullName>
    </submittedName>
</protein>